<comment type="caution">
    <text evidence="1">The sequence shown here is derived from an EMBL/GenBank/DDBJ whole genome shotgun (WGS) entry which is preliminary data.</text>
</comment>
<evidence type="ECO:0000313" key="2">
    <source>
        <dbReference type="Proteomes" id="UP000298390"/>
    </source>
</evidence>
<reference evidence="1 2" key="1">
    <citation type="submission" date="2019-01" db="EMBL/GenBank/DDBJ databases">
        <title>Genome sequencing of the rare red list fungi Fomitopsis rosea.</title>
        <authorList>
            <person name="Buettner E."/>
            <person name="Kellner H."/>
        </authorList>
    </citation>
    <scope>NUCLEOTIDE SEQUENCE [LARGE SCALE GENOMIC DNA]</scope>
    <source>
        <strain evidence="1 2">DSM 105464</strain>
    </source>
</reference>
<evidence type="ECO:0000313" key="1">
    <source>
        <dbReference type="EMBL" id="TFY68887.1"/>
    </source>
</evidence>
<dbReference type="EMBL" id="SEKV01000021">
    <property type="protein sequence ID" value="TFY68887.1"/>
    <property type="molecule type" value="Genomic_DNA"/>
</dbReference>
<name>A0A4Y9Z4B3_9APHY</name>
<proteinExistence type="predicted"/>
<dbReference type="Proteomes" id="UP000298390">
    <property type="component" value="Unassembled WGS sequence"/>
</dbReference>
<accession>A0A4Y9Z4B3</accession>
<protein>
    <submittedName>
        <fullName evidence="1">Uncharacterized protein</fullName>
    </submittedName>
</protein>
<organism evidence="1 2">
    <name type="scientific">Rhodofomes roseus</name>
    <dbReference type="NCBI Taxonomy" id="34475"/>
    <lineage>
        <taxon>Eukaryota</taxon>
        <taxon>Fungi</taxon>
        <taxon>Dikarya</taxon>
        <taxon>Basidiomycota</taxon>
        <taxon>Agaricomycotina</taxon>
        <taxon>Agaricomycetes</taxon>
        <taxon>Polyporales</taxon>
        <taxon>Rhodofomes</taxon>
    </lineage>
</organism>
<sequence length="284" mass="30213">MCGVLRKDNGCATCARHSTWLPQRMVRAALDGGGLVAALHNGENVYIYWCAAVYLVVNLTSSCSRNDLWKGMDGDWINVHLARLSLDELDGGIPDSLTNNASLLDWEHALSYSSYDPALEIVSYASFDIDLPLLDAATSPVPDVTQPALHVAPDVAQHPSPAAFNVPRPAFQGPHPTFDSPHPLSNVAHPALDSPNPAFAPNPVFDTPHLAINVVQPGAFDVVQPARNPAQALARTPLNTTPSSPTLPQGIGLSPAVLATLPPDLGAHLSLASSTLSWTRDARR</sequence>
<dbReference type="AlphaFoldDB" id="A0A4Y9Z4B3"/>
<gene>
    <name evidence="1" type="ORF">EVJ58_g746</name>
</gene>